<dbReference type="SUPFAM" id="SSF47413">
    <property type="entry name" value="lambda repressor-like DNA-binding domains"/>
    <property type="match status" value="1"/>
</dbReference>
<dbReference type="NCBIfam" id="TIGR02607">
    <property type="entry name" value="antidote_HigA"/>
    <property type="match status" value="1"/>
</dbReference>
<organism evidence="3 4">
    <name type="scientific">Rubritalea profundi</name>
    <dbReference type="NCBI Taxonomy" id="1658618"/>
    <lineage>
        <taxon>Bacteria</taxon>
        <taxon>Pseudomonadati</taxon>
        <taxon>Verrucomicrobiota</taxon>
        <taxon>Verrucomicrobiia</taxon>
        <taxon>Verrucomicrobiales</taxon>
        <taxon>Rubritaleaceae</taxon>
        <taxon>Rubritalea</taxon>
    </lineage>
</organism>
<dbReference type="RefSeq" id="WP_105044822.1">
    <property type="nucleotide sequence ID" value="NZ_MQWA01000001.1"/>
</dbReference>
<evidence type="ECO:0000313" key="3">
    <source>
        <dbReference type="EMBL" id="PQJ28709.1"/>
    </source>
</evidence>
<dbReference type="InterPro" id="IPR001387">
    <property type="entry name" value="Cro/C1-type_HTH"/>
</dbReference>
<evidence type="ECO:0000256" key="1">
    <source>
        <dbReference type="ARBA" id="ARBA00023125"/>
    </source>
</evidence>
<evidence type="ECO:0000259" key="2">
    <source>
        <dbReference type="PROSITE" id="PS50943"/>
    </source>
</evidence>
<dbReference type="PANTHER" id="PTHR36924:SF1">
    <property type="entry name" value="ANTITOXIN HIGA-1"/>
    <property type="match status" value="1"/>
</dbReference>
<dbReference type="InterPro" id="IPR013430">
    <property type="entry name" value="Toxin_antidote_HigA"/>
</dbReference>
<evidence type="ECO:0000313" key="4">
    <source>
        <dbReference type="Proteomes" id="UP000239907"/>
    </source>
</evidence>
<keyword evidence="1" id="KW-0238">DNA-binding</keyword>
<feature type="domain" description="HTH cro/C1-type" evidence="2">
    <location>
        <begin position="25"/>
        <end position="72"/>
    </location>
</feature>
<dbReference type="EMBL" id="MQWA01000001">
    <property type="protein sequence ID" value="PQJ28709.1"/>
    <property type="molecule type" value="Genomic_DNA"/>
</dbReference>
<dbReference type="PANTHER" id="PTHR36924">
    <property type="entry name" value="ANTITOXIN HIGA-1"/>
    <property type="match status" value="1"/>
</dbReference>
<proteinExistence type="predicted"/>
<protein>
    <submittedName>
        <fullName evidence="3">Addiction module antidote protein, HigA family</fullName>
    </submittedName>
</protein>
<reference evidence="3 4" key="1">
    <citation type="submission" date="2016-12" db="EMBL/GenBank/DDBJ databases">
        <title>Study of bacterial adaptation to deep sea.</title>
        <authorList>
            <person name="Song J."/>
            <person name="Yoshizawa S."/>
            <person name="Kogure K."/>
        </authorList>
    </citation>
    <scope>NUCLEOTIDE SEQUENCE [LARGE SCALE GENOMIC DNA]</scope>
    <source>
        <strain evidence="3 4">SAORIC-165</strain>
    </source>
</reference>
<name>A0A2S7U134_9BACT</name>
<dbReference type="Gene3D" id="1.10.260.40">
    <property type="entry name" value="lambda repressor-like DNA-binding domains"/>
    <property type="match status" value="1"/>
</dbReference>
<dbReference type="Pfam" id="PF01381">
    <property type="entry name" value="HTH_3"/>
    <property type="match status" value="1"/>
</dbReference>
<keyword evidence="4" id="KW-1185">Reference proteome</keyword>
<dbReference type="OrthoDB" id="9798100at2"/>
<dbReference type="GO" id="GO:0003677">
    <property type="term" value="F:DNA binding"/>
    <property type="evidence" value="ECO:0007669"/>
    <property type="project" value="UniProtKB-KW"/>
</dbReference>
<sequence length="101" mass="11170">MSNKKNLLPMIHPGEILLEEFIRPLDLSLAAVSRATSIPASRLTEITKCRRSITAETALRLARFFGTTPAFWVGLQAEHDLEAAERAVGKKVKKEVTALAR</sequence>
<gene>
    <name evidence="3" type="ORF">BSZ32_09485</name>
</gene>
<dbReference type="PROSITE" id="PS50943">
    <property type="entry name" value="HTH_CROC1"/>
    <property type="match status" value="1"/>
</dbReference>
<comment type="caution">
    <text evidence="3">The sequence shown here is derived from an EMBL/GenBank/DDBJ whole genome shotgun (WGS) entry which is preliminary data.</text>
</comment>
<dbReference type="AlphaFoldDB" id="A0A2S7U134"/>
<dbReference type="SMART" id="SM00530">
    <property type="entry name" value="HTH_XRE"/>
    <property type="match status" value="1"/>
</dbReference>
<accession>A0A2S7U134</accession>
<dbReference type="InterPro" id="IPR010982">
    <property type="entry name" value="Lambda_DNA-bd_dom_sf"/>
</dbReference>
<dbReference type="Proteomes" id="UP000239907">
    <property type="component" value="Unassembled WGS sequence"/>
</dbReference>